<evidence type="ECO:0000313" key="3">
    <source>
        <dbReference type="EMBL" id="CAC5411024.1"/>
    </source>
</evidence>
<dbReference type="GO" id="GO:0006310">
    <property type="term" value="P:DNA recombination"/>
    <property type="evidence" value="ECO:0007669"/>
    <property type="project" value="UniProtKB-KW"/>
</dbReference>
<dbReference type="GO" id="GO:0003677">
    <property type="term" value="F:DNA binding"/>
    <property type="evidence" value="ECO:0007669"/>
    <property type="project" value="InterPro"/>
</dbReference>
<dbReference type="PANTHER" id="PTHR35617">
    <property type="entry name" value="PHAGE_INTEGRASE DOMAIN-CONTAINING PROTEIN"/>
    <property type="match status" value="1"/>
</dbReference>
<organism evidence="3 4">
    <name type="scientific">Mytilus coruscus</name>
    <name type="common">Sea mussel</name>
    <dbReference type="NCBI Taxonomy" id="42192"/>
    <lineage>
        <taxon>Eukaryota</taxon>
        <taxon>Metazoa</taxon>
        <taxon>Spiralia</taxon>
        <taxon>Lophotrochozoa</taxon>
        <taxon>Mollusca</taxon>
        <taxon>Bivalvia</taxon>
        <taxon>Autobranchia</taxon>
        <taxon>Pteriomorphia</taxon>
        <taxon>Mytilida</taxon>
        <taxon>Mytiloidea</taxon>
        <taxon>Mytilidae</taxon>
        <taxon>Mytilinae</taxon>
        <taxon>Mytilus</taxon>
    </lineage>
</organism>
<feature type="domain" description="Tyr recombinase" evidence="2">
    <location>
        <begin position="152"/>
        <end position="244"/>
    </location>
</feature>
<evidence type="ECO:0000313" key="4">
    <source>
        <dbReference type="Proteomes" id="UP000507470"/>
    </source>
</evidence>
<dbReference type="OrthoDB" id="6128948at2759"/>
<evidence type="ECO:0000259" key="2">
    <source>
        <dbReference type="Pfam" id="PF00589"/>
    </source>
</evidence>
<evidence type="ECO:0000256" key="1">
    <source>
        <dbReference type="ARBA" id="ARBA00023172"/>
    </source>
</evidence>
<dbReference type="Pfam" id="PF00589">
    <property type="entry name" value="Phage_integrase"/>
    <property type="match status" value="1"/>
</dbReference>
<keyword evidence="4" id="KW-1185">Reference proteome</keyword>
<dbReference type="EMBL" id="CACVKT020007820">
    <property type="protein sequence ID" value="CAC5411024.1"/>
    <property type="molecule type" value="Genomic_DNA"/>
</dbReference>
<dbReference type="AlphaFoldDB" id="A0A6J8DUP2"/>
<dbReference type="Gene3D" id="1.10.443.10">
    <property type="entry name" value="Intergrase catalytic core"/>
    <property type="match status" value="1"/>
</dbReference>
<dbReference type="Proteomes" id="UP000507470">
    <property type="component" value="Unassembled WGS sequence"/>
</dbReference>
<dbReference type="PANTHER" id="PTHR35617:SF3">
    <property type="entry name" value="CORE-BINDING (CB) DOMAIN-CONTAINING PROTEIN"/>
    <property type="match status" value="1"/>
</dbReference>
<proteinExistence type="predicted"/>
<dbReference type="InterPro" id="IPR013762">
    <property type="entry name" value="Integrase-like_cat_sf"/>
</dbReference>
<dbReference type="InterPro" id="IPR002104">
    <property type="entry name" value="Integrase_catalytic"/>
</dbReference>
<sequence>MTVKLTSEKAKTIVVMCKMFVKKWKTTIREFAKLVGKLVASEPAVQYANFYVKPLEQKKDKALKINKGNYDAIMYLDCEIHKHLIWWINNIEKSSKPILTIEPSMILQSDSSKTGWGGLIKHPKLALAETGSHLSDIHLPAYNKDKSLCVVDIYNEYIKRTKSLRGQYTKLFIMTMKPHKPVSKNTISRWIKLTMKLAGLDTNLFKPHSVRSASTSSAKKAGISIDVIMKSAGWKKESTFRKFYDKPIVDNNTNKGLSKKLLDNYLSHDQ</sequence>
<dbReference type="SUPFAM" id="SSF56349">
    <property type="entry name" value="DNA breaking-rejoining enzymes"/>
    <property type="match status" value="1"/>
</dbReference>
<dbReference type="GO" id="GO:0015074">
    <property type="term" value="P:DNA integration"/>
    <property type="evidence" value="ECO:0007669"/>
    <property type="project" value="InterPro"/>
</dbReference>
<keyword evidence="1" id="KW-0233">DNA recombination</keyword>
<reference evidence="3 4" key="1">
    <citation type="submission" date="2020-06" db="EMBL/GenBank/DDBJ databases">
        <authorList>
            <person name="Li R."/>
            <person name="Bekaert M."/>
        </authorList>
    </citation>
    <scope>NUCLEOTIDE SEQUENCE [LARGE SCALE GENOMIC DNA]</scope>
    <source>
        <strain evidence="4">wild</strain>
    </source>
</reference>
<name>A0A6J8DUP2_MYTCO</name>
<gene>
    <name evidence="3" type="ORF">MCOR_44160</name>
</gene>
<accession>A0A6J8DUP2</accession>
<protein>
    <recommendedName>
        <fullName evidence="2">Tyr recombinase domain-containing protein</fullName>
    </recommendedName>
</protein>
<dbReference type="InterPro" id="IPR011010">
    <property type="entry name" value="DNA_brk_join_enz"/>
</dbReference>